<reference evidence="1 2" key="1">
    <citation type="journal article" date="2018" name="Syst. Appl. Microbiol.">
        <title>A new symbiotic nanoarchaeote (Candidatus Nanoclepta minutus) and its host (Zestosphaera tikiterensis gen. nov., sp. nov.) from a New Zealand hot spring.</title>
        <authorList>
            <person name="St John E."/>
            <person name="Liu Y."/>
            <person name="Podar M."/>
            <person name="Stott M.B."/>
            <person name="Meneghin J."/>
            <person name="Chen Z."/>
            <person name="Lagutin K."/>
            <person name="Mitchell K."/>
            <person name="Reysenbach A.L."/>
        </authorList>
    </citation>
    <scope>NUCLEOTIDE SEQUENCE [LARGE SCALE GENOMIC DNA]</scope>
    <source>
        <strain evidence="1">NZ3</strain>
    </source>
</reference>
<evidence type="ECO:0000313" key="1">
    <source>
        <dbReference type="EMBL" id="PUA33237.1"/>
    </source>
</evidence>
<dbReference type="InterPro" id="IPR036390">
    <property type="entry name" value="WH_DNA-bd_sf"/>
</dbReference>
<dbReference type="SUPFAM" id="SSF46785">
    <property type="entry name" value="Winged helix' DNA-binding domain"/>
    <property type="match status" value="1"/>
</dbReference>
<name>A0A2R7Y769_9CREN</name>
<gene>
    <name evidence="1" type="ORF">B7O98_02035</name>
</gene>
<protein>
    <recommendedName>
        <fullName evidence="3">ArnR1-like winged helix-turn-helix domain-containing protein</fullName>
    </recommendedName>
</protein>
<sequence length="106" mass="11840">MKEFRLRLKKILESMAGKVVTPGDVVTLTGLPRYEVLATIHVLEALNFVELINEKGNFRIYKLTNAGLKLLRVLEEMSEIEVDILAKPSEEIPTHTTSATEATQSS</sequence>
<proteinExistence type="predicted"/>
<accession>A0A2R7Y769</accession>
<organism evidence="1 2">
    <name type="scientific">Zestosphaera tikiterensis</name>
    <dbReference type="NCBI Taxonomy" id="1973259"/>
    <lineage>
        <taxon>Archaea</taxon>
        <taxon>Thermoproteota</taxon>
        <taxon>Thermoprotei</taxon>
        <taxon>Desulfurococcales</taxon>
        <taxon>Desulfurococcaceae</taxon>
        <taxon>Zestosphaera</taxon>
    </lineage>
</organism>
<comment type="caution">
    <text evidence="1">The sequence shown here is derived from an EMBL/GenBank/DDBJ whole genome shotgun (WGS) entry which is preliminary data.</text>
</comment>
<evidence type="ECO:0000313" key="2">
    <source>
        <dbReference type="Proteomes" id="UP000244093"/>
    </source>
</evidence>
<dbReference type="AlphaFoldDB" id="A0A2R7Y769"/>
<evidence type="ECO:0008006" key="3">
    <source>
        <dbReference type="Google" id="ProtNLM"/>
    </source>
</evidence>
<dbReference type="Proteomes" id="UP000244093">
    <property type="component" value="Unassembled WGS sequence"/>
</dbReference>
<dbReference type="EMBL" id="NBVN01000002">
    <property type="protein sequence ID" value="PUA33237.1"/>
    <property type="molecule type" value="Genomic_DNA"/>
</dbReference>